<dbReference type="EMBL" id="JAGGKO010000001">
    <property type="protein sequence ID" value="MBP1953612.1"/>
    <property type="molecule type" value="Genomic_DNA"/>
</dbReference>
<reference evidence="1" key="1">
    <citation type="journal article" date="2014" name="Int. J. Syst. Evol. Microbiol.">
        <title>Complete genome sequence of Corynebacterium casei LMG S-19264T (=DSM 44701T), isolated from a smear-ripened cheese.</title>
        <authorList>
            <consortium name="US DOE Joint Genome Institute (JGI-PGF)"/>
            <person name="Walter F."/>
            <person name="Albersmeier A."/>
            <person name="Kalinowski J."/>
            <person name="Ruckert C."/>
        </authorList>
    </citation>
    <scope>NUCLEOTIDE SEQUENCE</scope>
    <source>
        <strain evidence="1">JCM 16108</strain>
    </source>
</reference>
<protein>
    <submittedName>
        <fullName evidence="1">Uncharacterized protein</fullName>
    </submittedName>
</protein>
<reference evidence="1" key="2">
    <citation type="submission" date="2020-09" db="EMBL/GenBank/DDBJ databases">
        <authorList>
            <person name="Sun Q."/>
            <person name="Ohkuma M."/>
        </authorList>
    </citation>
    <scope>NUCLEOTIDE SEQUENCE</scope>
    <source>
        <strain evidence="1">JCM 16108</strain>
    </source>
</reference>
<dbReference type="EMBL" id="BMOO01000003">
    <property type="protein sequence ID" value="GGM63923.1"/>
    <property type="molecule type" value="Genomic_DNA"/>
</dbReference>
<accession>A0A830FXZ4</accession>
<gene>
    <name evidence="1" type="ORF">GCM10009017_12510</name>
    <name evidence="2" type="ORF">J2752_000493</name>
</gene>
<reference evidence="2" key="3">
    <citation type="submission" date="2021-03" db="EMBL/GenBank/DDBJ databases">
        <title>Genomic Encyclopedia of Type Strains, Phase IV (KMG-IV): sequencing the most valuable type-strain genomes for metagenomic binning, comparative biology and taxonomic classification.</title>
        <authorList>
            <person name="Goeker M."/>
        </authorList>
    </citation>
    <scope>NUCLEOTIDE SEQUENCE</scope>
    <source>
        <strain evidence="2">DSM 22443</strain>
    </source>
</reference>
<sequence length="73" mass="7828">MVEISVSGLGHGDYEIDIVVSGPDEDADKILVDLQDRALKLTEALEDDIHPDDADGYIATVDWDSVIDEGGDA</sequence>
<comment type="caution">
    <text evidence="1">The sequence shown here is derived from an EMBL/GenBank/DDBJ whole genome shotgun (WGS) entry which is preliminary data.</text>
</comment>
<dbReference type="Proteomes" id="UP000765891">
    <property type="component" value="Unassembled WGS sequence"/>
</dbReference>
<dbReference type="Proteomes" id="UP000614609">
    <property type="component" value="Unassembled WGS sequence"/>
</dbReference>
<keyword evidence="3" id="KW-1185">Reference proteome</keyword>
<evidence type="ECO:0000313" key="1">
    <source>
        <dbReference type="EMBL" id="GGM63923.1"/>
    </source>
</evidence>
<evidence type="ECO:0000313" key="2">
    <source>
        <dbReference type="EMBL" id="MBP1953612.1"/>
    </source>
</evidence>
<name>A0A830FXZ4_9EURY</name>
<evidence type="ECO:0000313" key="3">
    <source>
        <dbReference type="Proteomes" id="UP000614609"/>
    </source>
</evidence>
<dbReference type="AlphaFoldDB" id="A0A830FXZ4"/>
<proteinExistence type="predicted"/>
<organism evidence="1 3">
    <name type="scientific">Halarchaeum rubridurum</name>
    <dbReference type="NCBI Taxonomy" id="489911"/>
    <lineage>
        <taxon>Archaea</taxon>
        <taxon>Methanobacteriati</taxon>
        <taxon>Methanobacteriota</taxon>
        <taxon>Stenosarchaea group</taxon>
        <taxon>Halobacteria</taxon>
        <taxon>Halobacteriales</taxon>
        <taxon>Halobacteriaceae</taxon>
    </lineage>
</organism>
<dbReference type="RefSeq" id="WP_188871023.1">
    <property type="nucleotide sequence ID" value="NZ_BMOO01000003.1"/>
</dbReference>